<dbReference type="PROSITE" id="PS50275">
    <property type="entry name" value="SAC"/>
    <property type="match status" value="1"/>
</dbReference>
<protein>
    <submittedName>
        <fullName evidence="2">SacI homology domain-containing protein</fullName>
    </submittedName>
</protein>
<feature type="non-terminal residue" evidence="2">
    <location>
        <position position="190"/>
    </location>
</feature>
<dbReference type="PANTHER" id="PTHR46817:SF1">
    <property type="entry name" value="SAC DOMAIN-CONTAINING PROTEIN"/>
    <property type="match status" value="1"/>
</dbReference>
<sequence length="190" mass="21890">QDQVTNELIDNVKTFFNEMSSTLFTSPLNLSSITQRQENYNFYVNCPLITHLESAGIPCCHLIQGDVFQTKFSLVQPTKDENSQIHLTLITRQNHLHVGTRFNARGLNEFAGAANEYEHEFVYELVSQVKTEEQNNVIVNGMRTEMNDTESKTQFFLSQTILRGSVPVHWRSDANLLKNDFVLNENYDRL</sequence>
<dbReference type="Pfam" id="PF02383">
    <property type="entry name" value="Syja_N"/>
    <property type="match status" value="1"/>
</dbReference>
<evidence type="ECO:0000259" key="1">
    <source>
        <dbReference type="PROSITE" id="PS50275"/>
    </source>
</evidence>
<dbReference type="InterPro" id="IPR002013">
    <property type="entry name" value="SAC_dom"/>
</dbReference>
<feature type="domain" description="SAC" evidence="1">
    <location>
        <begin position="6"/>
        <end position="177"/>
    </location>
</feature>
<dbReference type="GO" id="GO:0016791">
    <property type="term" value="F:phosphatase activity"/>
    <property type="evidence" value="ECO:0007669"/>
    <property type="project" value="InterPro"/>
</dbReference>
<gene>
    <name evidence="2" type="ORF">TPC1_14606</name>
</gene>
<feature type="non-terminal residue" evidence="2">
    <location>
        <position position="1"/>
    </location>
</feature>
<accession>A0A146K8Q9</accession>
<organism evidence="2">
    <name type="scientific">Trepomonas sp. PC1</name>
    <dbReference type="NCBI Taxonomy" id="1076344"/>
    <lineage>
        <taxon>Eukaryota</taxon>
        <taxon>Metamonada</taxon>
        <taxon>Diplomonadida</taxon>
        <taxon>Hexamitidae</taxon>
        <taxon>Hexamitinae</taxon>
        <taxon>Trepomonas</taxon>
    </lineage>
</organism>
<dbReference type="PANTHER" id="PTHR46817">
    <property type="entry name" value="PHOSPHOINOSITIDE PHOSPHATASE SAC9-RELATED"/>
    <property type="match status" value="1"/>
</dbReference>
<reference evidence="2" key="1">
    <citation type="submission" date="2015-07" db="EMBL/GenBank/DDBJ databases">
        <title>Adaptation to a free-living lifestyle via gene acquisitions in the diplomonad Trepomonas sp. PC1.</title>
        <authorList>
            <person name="Xu F."/>
            <person name="Jerlstrom-Hultqvist J."/>
            <person name="Kolisko M."/>
            <person name="Simpson A.G.B."/>
            <person name="Roger A.J."/>
            <person name="Svard S.G."/>
            <person name="Andersson J.O."/>
        </authorList>
    </citation>
    <scope>NUCLEOTIDE SEQUENCE</scope>
    <source>
        <strain evidence="2">PC1</strain>
    </source>
</reference>
<dbReference type="EMBL" id="GDID01003403">
    <property type="protein sequence ID" value="JAP93203.1"/>
    <property type="molecule type" value="Transcribed_RNA"/>
</dbReference>
<dbReference type="AlphaFoldDB" id="A0A146K8Q9"/>
<proteinExistence type="predicted"/>
<name>A0A146K8Q9_9EUKA</name>
<evidence type="ECO:0000313" key="2">
    <source>
        <dbReference type="EMBL" id="JAP93203.1"/>
    </source>
</evidence>